<dbReference type="GeneID" id="64979025"/>
<organism evidence="1 2">
    <name type="scientific">Aspergillus puulaauensis</name>
    <dbReference type="NCBI Taxonomy" id="1220207"/>
    <lineage>
        <taxon>Eukaryota</taxon>
        <taxon>Fungi</taxon>
        <taxon>Dikarya</taxon>
        <taxon>Ascomycota</taxon>
        <taxon>Pezizomycotina</taxon>
        <taxon>Eurotiomycetes</taxon>
        <taxon>Eurotiomycetidae</taxon>
        <taxon>Eurotiales</taxon>
        <taxon>Aspergillaceae</taxon>
        <taxon>Aspergillus</taxon>
    </lineage>
</organism>
<protein>
    <submittedName>
        <fullName evidence="1">Uncharacterized protein</fullName>
    </submittedName>
</protein>
<dbReference type="Proteomes" id="UP000654913">
    <property type="component" value="Chromosome 7"/>
</dbReference>
<proteinExistence type="predicted"/>
<accession>A0A7R7XY78</accession>
<gene>
    <name evidence="1" type="ORF">APUU_70598A</name>
</gene>
<reference evidence="1" key="1">
    <citation type="submission" date="2021-01" db="EMBL/GenBank/DDBJ databases">
        <authorList>
            <consortium name="Aspergillus puulaauensis MK2 genome sequencing consortium"/>
            <person name="Kazuki M."/>
            <person name="Futagami T."/>
        </authorList>
    </citation>
    <scope>NUCLEOTIDE SEQUENCE</scope>
    <source>
        <strain evidence="1">MK2</strain>
    </source>
</reference>
<evidence type="ECO:0000313" key="1">
    <source>
        <dbReference type="EMBL" id="BCS29028.1"/>
    </source>
</evidence>
<reference evidence="1" key="2">
    <citation type="submission" date="2021-02" db="EMBL/GenBank/DDBJ databases">
        <title>Aspergillus puulaauensis MK2 genome sequence.</title>
        <authorList>
            <person name="Futagami T."/>
            <person name="Mori K."/>
            <person name="Kadooka C."/>
            <person name="Tanaka T."/>
        </authorList>
    </citation>
    <scope>NUCLEOTIDE SEQUENCE</scope>
    <source>
        <strain evidence="1">MK2</strain>
    </source>
</reference>
<dbReference type="RefSeq" id="XP_041561214.1">
    <property type="nucleotide sequence ID" value="XM_041695488.1"/>
</dbReference>
<dbReference type="EMBL" id="AP024449">
    <property type="protein sequence ID" value="BCS29028.1"/>
    <property type="molecule type" value="Genomic_DNA"/>
</dbReference>
<dbReference type="AlphaFoldDB" id="A0A7R7XY78"/>
<sequence length="113" mass="12910">MDRRRDFMDEGGVNLTPPTHDQQQFWQTSLLLFPSPLPPSRRHKDATPVFIERGPIATKCQSSRLAYYCQTTCILSSAALGVLRMRRARSNHDTGYGRRLLACSADHFEKQDD</sequence>
<dbReference type="KEGG" id="apuu:APUU_70598A"/>
<keyword evidence="2" id="KW-1185">Reference proteome</keyword>
<name>A0A7R7XY78_9EURO</name>
<evidence type="ECO:0000313" key="2">
    <source>
        <dbReference type="Proteomes" id="UP000654913"/>
    </source>
</evidence>